<evidence type="ECO:0000256" key="1">
    <source>
        <dbReference type="ARBA" id="ARBA00022729"/>
    </source>
</evidence>
<dbReference type="EMBL" id="SSOP01000165">
    <property type="protein sequence ID" value="KAB5590504.1"/>
    <property type="molecule type" value="Genomic_DNA"/>
</dbReference>
<feature type="region of interest" description="Disordered" evidence="2">
    <location>
        <begin position="126"/>
        <end position="155"/>
    </location>
</feature>
<dbReference type="AlphaFoldDB" id="A0A5N5QFR3"/>
<reference evidence="5 6" key="1">
    <citation type="journal article" date="2019" name="Fungal Biol. Biotechnol.">
        <title>Draft genome sequence of fastidious pathogen Ceratobasidium theobromae, which causes vascular-streak dieback in Theobroma cacao.</title>
        <authorList>
            <person name="Ali S.S."/>
            <person name="Asman A."/>
            <person name="Shao J."/>
            <person name="Firmansyah A.P."/>
            <person name="Susilo A.W."/>
            <person name="Rosmana A."/>
            <person name="McMahon P."/>
            <person name="Junaid M."/>
            <person name="Guest D."/>
            <person name="Kheng T.Y."/>
            <person name="Meinhardt L.W."/>
            <person name="Bailey B.A."/>
        </authorList>
    </citation>
    <scope>NUCLEOTIDE SEQUENCE [LARGE SCALE GENOMIC DNA]</scope>
    <source>
        <strain evidence="5 6">CT2</strain>
    </source>
</reference>
<feature type="signal peptide" evidence="3">
    <location>
        <begin position="1"/>
        <end position="18"/>
    </location>
</feature>
<evidence type="ECO:0000313" key="5">
    <source>
        <dbReference type="EMBL" id="KAB5590504.1"/>
    </source>
</evidence>
<proteinExistence type="predicted"/>
<dbReference type="InterPro" id="IPR052479">
    <property type="entry name" value="GPI-anchor_Adhesion_Reg"/>
</dbReference>
<keyword evidence="1 3" id="KW-0732">Signal</keyword>
<evidence type="ECO:0000256" key="3">
    <source>
        <dbReference type="SAM" id="SignalP"/>
    </source>
</evidence>
<protein>
    <recommendedName>
        <fullName evidence="4">Yeast cell wall synthesis Kre9/Knh1-like N-terminal domain-containing protein</fullName>
    </recommendedName>
</protein>
<gene>
    <name evidence="5" type="ORF">CTheo_6053</name>
</gene>
<dbReference type="OrthoDB" id="5420143at2759"/>
<dbReference type="PANTHER" id="PTHR35185">
    <property type="entry name" value="SERINE/THREONINE-RICH PROTEIN ADG2-RELATED"/>
    <property type="match status" value="1"/>
</dbReference>
<keyword evidence="6" id="KW-1185">Reference proteome</keyword>
<evidence type="ECO:0000259" key="4">
    <source>
        <dbReference type="Pfam" id="PF10342"/>
    </source>
</evidence>
<comment type="caution">
    <text evidence="5">The sequence shown here is derived from an EMBL/GenBank/DDBJ whole genome shotgun (WGS) entry which is preliminary data.</text>
</comment>
<dbReference type="InterPro" id="IPR018466">
    <property type="entry name" value="Kre9/Knh1-like_N"/>
</dbReference>
<dbReference type="Pfam" id="PF10342">
    <property type="entry name" value="Kre9_KNH"/>
    <property type="match status" value="1"/>
</dbReference>
<evidence type="ECO:0000256" key="2">
    <source>
        <dbReference type="SAM" id="MobiDB-lite"/>
    </source>
</evidence>
<accession>A0A5N5QFR3</accession>
<evidence type="ECO:0000313" key="6">
    <source>
        <dbReference type="Proteomes" id="UP000383932"/>
    </source>
</evidence>
<dbReference type="PANTHER" id="PTHR35185:SF1">
    <property type="entry name" value="UPF0619 GPI-ANCHORED MEMBRANE PROTEIN C1322.10"/>
    <property type="match status" value="1"/>
</dbReference>
<dbReference type="Proteomes" id="UP000383932">
    <property type="component" value="Unassembled WGS sequence"/>
</dbReference>
<sequence length="177" mass="17807">MHFHTAFLALSTAAIASAMSITKPDSSGWQNGTVTIAWTSAAGDPEVFSVELRDTNTPSVISPLAVANNVNTALGTYSFLLPPVPDAATYQIEFVNVTNINQVYASSTTFAIRNVAQAATSSAGTAGTITSASTRTGSSTSSTSTAPASTSSSTNSALGLEAPVLAVGVLAGLAAFL</sequence>
<feature type="domain" description="Yeast cell wall synthesis Kre9/Knh1-like N-terminal" evidence="4">
    <location>
        <begin position="31"/>
        <end position="112"/>
    </location>
</feature>
<feature type="chain" id="PRO_5024376676" description="Yeast cell wall synthesis Kre9/Knh1-like N-terminal domain-containing protein" evidence="3">
    <location>
        <begin position="19"/>
        <end position="177"/>
    </location>
</feature>
<organism evidence="5 6">
    <name type="scientific">Ceratobasidium theobromae</name>
    <dbReference type="NCBI Taxonomy" id="1582974"/>
    <lineage>
        <taxon>Eukaryota</taxon>
        <taxon>Fungi</taxon>
        <taxon>Dikarya</taxon>
        <taxon>Basidiomycota</taxon>
        <taxon>Agaricomycotina</taxon>
        <taxon>Agaricomycetes</taxon>
        <taxon>Cantharellales</taxon>
        <taxon>Ceratobasidiaceae</taxon>
        <taxon>Ceratobasidium</taxon>
    </lineage>
</organism>
<name>A0A5N5QFR3_9AGAM</name>